<keyword evidence="3" id="KW-1185">Reference proteome</keyword>
<dbReference type="AlphaFoldDB" id="C5KX09"/>
<feature type="region of interest" description="Disordered" evidence="1">
    <location>
        <begin position="13"/>
        <end position="49"/>
    </location>
</feature>
<dbReference type="GeneID" id="9056229"/>
<evidence type="ECO:0000313" key="3">
    <source>
        <dbReference type="Proteomes" id="UP000007800"/>
    </source>
</evidence>
<accession>C5KX09</accession>
<feature type="compositionally biased region" description="Acidic residues" evidence="1">
    <location>
        <begin position="16"/>
        <end position="41"/>
    </location>
</feature>
<reference evidence="2 3" key="1">
    <citation type="submission" date="2008-07" db="EMBL/GenBank/DDBJ databases">
        <authorList>
            <person name="El-Sayed N."/>
            <person name="Caler E."/>
            <person name="Inman J."/>
            <person name="Amedeo P."/>
            <person name="Hass B."/>
            <person name="Wortman J."/>
        </authorList>
    </citation>
    <scope>NUCLEOTIDE SEQUENCE [LARGE SCALE GENOMIC DNA]</scope>
    <source>
        <strain evidence="3">ATCC 50983 / TXsc</strain>
    </source>
</reference>
<dbReference type="InParanoid" id="C5KX09"/>
<proteinExistence type="predicted"/>
<gene>
    <name evidence="2" type="ORF">Pmar_PMAR029636</name>
</gene>
<evidence type="ECO:0000313" key="2">
    <source>
        <dbReference type="EMBL" id="EER11013.1"/>
    </source>
</evidence>
<evidence type="ECO:0000256" key="1">
    <source>
        <dbReference type="SAM" id="MobiDB-lite"/>
    </source>
</evidence>
<dbReference type="RefSeq" id="XP_002779218.1">
    <property type="nucleotide sequence ID" value="XM_002779172.1"/>
</dbReference>
<name>C5KX09_PERM5</name>
<sequence length="49" mass="5549">MVDMMVKFIYYTGEAADYDSDEDDSSCEDECESDDDSEQADEGAVQKHE</sequence>
<organism evidence="3">
    <name type="scientific">Perkinsus marinus (strain ATCC 50983 / TXsc)</name>
    <dbReference type="NCBI Taxonomy" id="423536"/>
    <lineage>
        <taxon>Eukaryota</taxon>
        <taxon>Sar</taxon>
        <taxon>Alveolata</taxon>
        <taxon>Perkinsozoa</taxon>
        <taxon>Perkinsea</taxon>
        <taxon>Perkinsida</taxon>
        <taxon>Perkinsidae</taxon>
        <taxon>Perkinsus</taxon>
    </lineage>
</organism>
<dbReference type="EMBL" id="GG677097">
    <property type="protein sequence ID" value="EER11013.1"/>
    <property type="molecule type" value="Genomic_DNA"/>
</dbReference>
<protein>
    <submittedName>
        <fullName evidence="2">Uncharacterized protein</fullName>
    </submittedName>
</protein>
<dbReference type="Proteomes" id="UP000007800">
    <property type="component" value="Unassembled WGS sequence"/>
</dbReference>